<evidence type="ECO:0000313" key="3">
    <source>
        <dbReference type="WBParaSite" id="nRc.2.0.1.t03524-RA"/>
    </source>
</evidence>
<accession>A0A915HP84</accession>
<sequence length="64" mass="7222">MIAASETSIPSGTQRLKDEDLRSLSGTKRPFEAVDHRFAKILGELEFFGIFPIKSMWVPLSIKQ</sequence>
<dbReference type="Proteomes" id="UP000887565">
    <property type="component" value="Unplaced"/>
</dbReference>
<protein>
    <submittedName>
        <fullName evidence="3">Uncharacterized protein</fullName>
    </submittedName>
</protein>
<dbReference type="WBParaSite" id="nRc.2.0.1.t03524-RA">
    <property type="protein sequence ID" value="nRc.2.0.1.t03524-RA"/>
    <property type="gene ID" value="nRc.2.0.1.g03524"/>
</dbReference>
<feature type="region of interest" description="Disordered" evidence="1">
    <location>
        <begin position="1"/>
        <end position="21"/>
    </location>
</feature>
<evidence type="ECO:0000313" key="2">
    <source>
        <dbReference type="Proteomes" id="UP000887565"/>
    </source>
</evidence>
<evidence type="ECO:0000256" key="1">
    <source>
        <dbReference type="SAM" id="MobiDB-lite"/>
    </source>
</evidence>
<feature type="compositionally biased region" description="Polar residues" evidence="1">
    <location>
        <begin position="1"/>
        <end position="14"/>
    </location>
</feature>
<reference evidence="3" key="1">
    <citation type="submission" date="2022-11" db="UniProtKB">
        <authorList>
            <consortium name="WormBaseParasite"/>
        </authorList>
    </citation>
    <scope>IDENTIFICATION</scope>
</reference>
<dbReference type="AlphaFoldDB" id="A0A915HP84"/>
<organism evidence="2 3">
    <name type="scientific">Romanomermis culicivorax</name>
    <name type="common">Nematode worm</name>
    <dbReference type="NCBI Taxonomy" id="13658"/>
    <lineage>
        <taxon>Eukaryota</taxon>
        <taxon>Metazoa</taxon>
        <taxon>Ecdysozoa</taxon>
        <taxon>Nematoda</taxon>
        <taxon>Enoplea</taxon>
        <taxon>Dorylaimia</taxon>
        <taxon>Mermithida</taxon>
        <taxon>Mermithoidea</taxon>
        <taxon>Mermithidae</taxon>
        <taxon>Romanomermis</taxon>
    </lineage>
</organism>
<proteinExistence type="predicted"/>
<keyword evidence="2" id="KW-1185">Reference proteome</keyword>
<name>A0A915HP84_ROMCU</name>